<feature type="transmembrane region" description="Helical" evidence="6">
    <location>
        <begin position="89"/>
        <end position="110"/>
    </location>
</feature>
<keyword evidence="3 6" id="KW-0812">Transmembrane</keyword>
<sequence length="440" mass="47811">MPVSRRDTLSWTNDVLPFVAMMMLTCIDMSVLTIVKAAMNDGISSIVYIVYHAILGTLILLPFYIIHIFRICLPQVVGFLGLSYSSPTMASALSNLDPANTFLIAVIFRMEKIKIRSSSSRAKLLGTLIAVSGAMVFTFYQGPIIFQTILSPDSSNYLRLSQPSAWVFGGFVILIAKLIVSLWNVLQTATAREYLDQQTIVFFCCLFGMLQCMALSPFLEPNPSAWVVQSGIGMTAILYGAVYSAIRNTALTWCLEKKGPVFVAMFAPVQIVFAVILGVTFLGDSLHLGSAIGATIVAAGFYTVMWGQVIEKNKLPVDLVASEENGSSNPNTPLLSSLNESNAIGATIVAAGFYTVMWGQIIYYEGARRVQGKLDDVAGNGKGVADIKVPQVDAQMDAEVGETLNGTPRKRERIARDVKVEGIFGTKARPEGMIGKIEIR</sequence>
<evidence type="ECO:0000256" key="3">
    <source>
        <dbReference type="ARBA" id="ARBA00022692"/>
    </source>
</evidence>
<evidence type="ECO:0000256" key="2">
    <source>
        <dbReference type="ARBA" id="ARBA00007635"/>
    </source>
</evidence>
<dbReference type="InterPro" id="IPR030184">
    <property type="entry name" value="WAT1-related"/>
</dbReference>
<evidence type="ECO:0000259" key="7">
    <source>
        <dbReference type="Pfam" id="PF00892"/>
    </source>
</evidence>
<dbReference type="STRING" id="35608.A0A2U1PVI1"/>
<feature type="transmembrane region" description="Helical" evidence="6">
    <location>
        <begin position="258"/>
        <end position="282"/>
    </location>
</feature>
<feature type="transmembrane region" description="Helical" evidence="6">
    <location>
        <begin position="288"/>
        <end position="306"/>
    </location>
</feature>
<feature type="transmembrane region" description="Helical" evidence="6">
    <location>
        <begin position="122"/>
        <end position="146"/>
    </location>
</feature>
<evidence type="ECO:0000256" key="5">
    <source>
        <dbReference type="ARBA" id="ARBA00023136"/>
    </source>
</evidence>
<reference evidence="8 9" key="1">
    <citation type="journal article" date="2018" name="Mol. Plant">
        <title>The genome of Artemisia annua provides insight into the evolution of Asteraceae family and artemisinin biosynthesis.</title>
        <authorList>
            <person name="Shen Q."/>
            <person name="Zhang L."/>
            <person name="Liao Z."/>
            <person name="Wang S."/>
            <person name="Yan T."/>
            <person name="Shi P."/>
            <person name="Liu M."/>
            <person name="Fu X."/>
            <person name="Pan Q."/>
            <person name="Wang Y."/>
            <person name="Lv Z."/>
            <person name="Lu X."/>
            <person name="Zhang F."/>
            <person name="Jiang W."/>
            <person name="Ma Y."/>
            <person name="Chen M."/>
            <person name="Hao X."/>
            <person name="Li L."/>
            <person name="Tang Y."/>
            <person name="Lv G."/>
            <person name="Zhou Y."/>
            <person name="Sun X."/>
            <person name="Brodelius P.E."/>
            <person name="Rose J.K.C."/>
            <person name="Tang K."/>
        </authorList>
    </citation>
    <scope>NUCLEOTIDE SEQUENCE [LARGE SCALE GENOMIC DNA]</scope>
    <source>
        <strain evidence="9">cv. Huhao1</strain>
        <tissue evidence="8">Leaf</tissue>
    </source>
</reference>
<protein>
    <submittedName>
        <fullName evidence="8">EamA domain, WAT1-related protein</fullName>
    </submittedName>
</protein>
<evidence type="ECO:0000256" key="1">
    <source>
        <dbReference type="ARBA" id="ARBA00004141"/>
    </source>
</evidence>
<dbReference type="Pfam" id="PF00892">
    <property type="entry name" value="EamA"/>
    <property type="match status" value="1"/>
</dbReference>
<keyword evidence="4 6" id="KW-1133">Transmembrane helix</keyword>
<gene>
    <name evidence="8" type="ORF">CTI12_AA107030</name>
</gene>
<dbReference type="EMBL" id="PKPP01000688">
    <property type="protein sequence ID" value="PWA89770.1"/>
    <property type="molecule type" value="Genomic_DNA"/>
</dbReference>
<feature type="transmembrane region" description="Helical" evidence="6">
    <location>
        <begin position="225"/>
        <end position="246"/>
    </location>
</feature>
<name>A0A2U1PVI1_ARTAN</name>
<dbReference type="PANTHER" id="PTHR31218">
    <property type="entry name" value="WAT1-RELATED PROTEIN"/>
    <property type="match status" value="1"/>
</dbReference>
<accession>A0A2U1PVI1</accession>
<keyword evidence="5 6" id="KW-0472">Membrane</keyword>
<proteinExistence type="inferred from homology"/>
<organism evidence="8 9">
    <name type="scientific">Artemisia annua</name>
    <name type="common">Sweet wormwood</name>
    <dbReference type="NCBI Taxonomy" id="35608"/>
    <lineage>
        <taxon>Eukaryota</taxon>
        <taxon>Viridiplantae</taxon>
        <taxon>Streptophyta</taxon>
        <taxon>Embryophyta</taxon>
        <taxon>Tracheophyta</taxon>
        <taxon>Spermatophyta</taxon>
        <taxon>Magnoliopsida</taxon>
        <taxon>eudicotyledons</taxon>
        <taxon>Gunneridae</taxon>
        <taxon>Pentapetalae</taxon>
        <taxon>asterids</taxon>
        <taxon>campanulids</taxon>
        <taxon>Asterales</taxon>
        <taxon>Asteraceae</taxon>
        <taxon>Asteroideae</taxon>
        <taxon>Anthemideae</taxon>
        <taxon>Artemisiinae</taxon>
        <taxon>Artemisia</taxon>
    </lineage>
</organism>
<dbReference type="OrthoDB" id="1728340at2759"/>
<feature type="transmembrane region" description="Helical" evidence="6">
    <location>
        <begin position="198"/>
        <end position="219"/>
    </location>
</feature>
<dbReference type="GO" id="GO:0022857">
    <property type="term" value="F:transmembrane transporter activity"/>
    <property type="evidence" value="ECO:0007669"/>
    <property type="project" value="InterPro"/>
</dbReference>
<dbReference type="Proteomes" id="UP000245207">
    <property type="component" value="Unassembled WGS sequence"/>
</dbReference>
<feature type="domain" description="EamA" evidence="7">
    <location>
        <begin position="168"/>
        <end position="305"/>
    </location>
</feature>
<dbReference type="SUPFAM" id="SSF103481">
    <property type="entry name" value="Multidrug resistance efflux transporter EmrE"/>
    <property type="match status" value="1"/>
</dbReference>
<evidence type="ECO:0000256" key="6">
    <source>
        <dbReference type="SAM" id="Phobius"/>
    </source>
</evidence>
<evidence type="ECO:0000313" key="9">
    <source>
        <dbReference type="Proteomes" id="UP000245207"/>
    </source>
</evidence>
<dbReference type="GO" id="GO:0016020">
    <property type="term" value="C:membrane"/>
    <property type="evidence" value="ECO:0007669"/>
    <property type="project" value="UniProtKB-SubCell"/>
</dbReference>
<evidence type="ECO:0000256" key="4">
    <source>
        <dbReference type="ARBA" id="ARBA00022989"/>
    </source>
</evidence>
<feature type="transmembrane region" description="Helical" evidence="6">
    <location>
        <begin position="15"/>
        <end position="35"/>
    </location>
</feature>
<evidence type="ECO:0000313" key="8">
    <source>
        <dbReference type="EMBL" id="PWA89770.1"/>
    </source>
</evidence>
<feature type="transmembrane region" description="Helical" evidence="6">
    <location>
        <begin position="47"/>
        <end position="69"/>
    </location>
</feature>
<comment type="subcellular location">
    <subcellularLocation>
        <location evidence="1">Membrane</location>
        <topology evidence="1">Multi-pass membrane protein</topology>
    </subcellularLocation>
</comment>
<dbReference type="InterPro" id="IPR037185">
    <property type="entry name" value="EmrE-like"/>
</dbReference>
<dbReference type="AlphaFoldDB" id="A0A2U1PVI1"/>
<dbReference type="InterPro" id="IPR000620">
    <property type="entry name" value="EamA_dom"/>
</dbReference>
<comment type="similarity">
    <text evidence="2">Belongs to the drug/metabolite transporter (DMT) superfamily. Plant drug/metabolite exporter (P-DME) (TC 2.A.7.4) family.</text>
</comment>
<feature type="transmembrane region" description="Helical" evidence="6">
    <location>
        <begin position="166"/>
        <end position="186"/>
    </location>
</feature>
<comment type="caution">
    <text evidence="8">The sequence shown here is derived from an EMBL/GenBank/DDBJ whole genome shotgun (WGS) entry which is preliminary data.</text>
</comment>
<keyword evidence="9" id="KW-1185">Reference proteome</keyword>